<reference evidence="1" key="1">
    <citation type="submission" date="2020-10" db="EMBL/GenBank/DDBJ databases">
        <authorList>
            <person name="Gilroy R."/>
        </authorList>
    </citation>
    <scope>NUCLEOTIDE SEQUENCE</scope>
    <source>
        <strain evidence="1">ChiHjej9B8-7071</strain>
    </source>
</reference>
<comment type="caution">
    <text evidence="1">The sequence shown here is derived from an EMBL/GenBank/DDBJ whole genome shotgun (WGS) entry which is preliminary data.</text>
</comment>
<proteinExistence type="predicted"/>
<dbReference type="AlphaFoldDB" id="A0A9D1A8G5"/>
<feature type="non-terminal residue" evidence="1">
    <location>
        <position position="45"/>
    </location>
</feature>
<name>A0A9D1A8G5_9FIRM</name>
<sequence length="45" mass="5130">MNQDLTQGRITSSLLRFAWPFMVGNLLQQLYNVVDTLIVGRYLGS</sequence>
<organism evidence="1 2">
    <name type="scientific">Candidatus Avoscillospira stercoripullorum</name>
    <dbReference type="NCBI Taxonomy" id="2840709"/>
    <lineage>
        <taxon>Bacteria</taxon>
        <taxon>Bacillati</taxon>
        <taxon>Bacillota</taxon>
        <taxon>Clostridia</taxon>
        <taxon>Eubacteriales</taxon>
        <taxon>Oscillospiraceae</taxon>
        <taxon>Oscillospiraceae incertae sedis</taxon>
        <taxon>Candidatus Avoscillospira</taxon>
    </lineage>
</organism>
<dbReference type="Proteomes" id="UP000824258">
    <property type="component" value="Unassembled WGS sequence"/>
</dbReference>
<protein>
    <submittedName>
        <fullName evidence="1">Oligosaccharide flippase family protein</fullName>
    </submittedName>
</protein>
<dbReference type="EMBL" id="DVGD01000034">
    <property type="protein sequence ID" value="HIR08988.1"/>
    <property type="molecule type" value="Genomic_DNA"/>
</dbReference>
<gene>
    <name evidence="1" type="ORF">IAA70_01145</name>
</gene>
<reference evidence="1" key="2">
    <citation type="journal article" date="2021" name="PeerJ">
        <title>Extensive microbial diversity within the chicken gut microbiome revealed by metagenomics and culture.</title>
        <authorList>
            <person name="Gilroy R."/>
            <person name="Ravi A."/>
            <person name="Getino M."/>
            <person name="Pursley I."/>
            <person name="Horton D.L."/>
            <person name="Alikhan N.F."/>
            <person name="Baker D."/>
            <person name="Gharbi K."/>
            <person name="Hall N."/>
            <person name="Watson M."/>
            <person name="Adriaenssens E.M."/>
            <person name="Foster-Nyarko E."/>
            <person name="Jarju S."/>
            <person name="Secka A."/>
            <person name="Antonio M."/>
            <person name="Oren A."/>
            <person name="Chaudhuri R.R."/>
            <person name="La Ragione R."/>
            <person name="Hildebrand F."/>
            <person name="Pallen M.J."/>
        </authorList>
    </citation>
    <scope>NUCLEOTIDE SEQUENCE</scope>
    <source>
        <strain evidence="1">ChiHjej9B8-7071</strain>
    </source>
</reference>
<evidence type="ECO:0000313" key="2">
    <source>
        <dbReference type="Proteomes" id="UP000824258"/>
    </source>
</evidence>
<evidence type="ECO:0000313" key="1">
    <source>
        <dbReference type="EMBL" id="HIR08988.1"/>
    </source>
</evidence>
<accession>A0A9D1A8G5</accession>